<keyword evidence="2" id="KW-0472">Membrane</keyword>
<feature type="compositionally biased region" description="Polar residues" evidence="1">
    <location>
        <begin position="125"/>
        <end position="150"/>
    </location>
</feature>
<dbReference type="EMBL" id="BTGU01000008">
    <property type="protein sequence ID" value="GMN38650.1"/>
    <property type="molecule type" value="Genomic_DNA"/>
</dbReference>
<protein>
    <submittedName>
        <fullName evidence="3">Uncharacterized protein</fullName>
    </submittedName>
</protein>
<sequence>MGSFCLLDHGLIQTPLFSIFTFSLLCLLSLYFESHSLLRLFLLPFQSPSRARRIIASRGSSPSRAWRDRRRRRELEQILAFASTNRSSPFHHTSAPRRSETVVVQEAPSSPLGESQSKELRPNLLSPSKGNVVFSNKSLPPSGRSTSSAPSRGRVCVFFSDYSIRGNGCCRSKN</sequence>
<name>A0AA88D025_FICCA</name>
<evidence type="ECO:0000256" key="2">
    <source>
        <dbReference type="SAM" id="Phobius"/>
    </source>
</evidence>
<accession>A0AA88D025</accession>
<feature type="transmembrane region" description="Helical" evidence="2">
    <location>
        <begin position="12"/>
        <end position="32"/>
    </location>
</feature>
<dbReference type="Gramene" id="FCD_00021428-RA">
    <property type="protein sequence ID" value="FCD_00021428-RA:cds"/>
    <property type="gene ID" value="FCD_00021428"/>
</dbReference>
<dbReference type="Proteomes" id="UP001187192">
    <property type="component" value="Unassembled WGS sequence"/>
</dbReference>
<evidence type="ECO:0000256" key="1">
    <source>
        <dbReference type="SAM" id="MobiDB-lite"/>
    </source>
</evidence>
<dbReference type="AlphaFoldDB" id="A0AA88D025"/>
<evidence type="ECO:0000313" key="3">
    <source>
        <dbReference type="EMBL" id="GMN38650.1"/>
    </source>
</evidence>
<gene>
    <name evidence="3" type="ORF">TIFTF001_007880</name>
</gene>
<feature type="region of interest" description="Disordered" evidence="1">
    <location>
        <begin position="85"/>
        <end position="151"/>
    </location>
</feature>
<organism evidence="3 4">
    <name type="scientific">Ficus carica</name>
    <name type="common">Common fig</name>
    <dbReference type="NCBI Taxonomy" id="3494"/>
    <lineage>
        <taxon>Eukaryota</taxon>
        <taxon>Viridiplantae</taxon>
        <taxon>Streptophyta</taxon>
        <taxon>Embryophyta</taxon>
        <taxon>Tracheophyta</taxon>
        <taxon>Spermatophyta</taxon>
        <taxon>Magnoliopsida</taxon>
        <taxon>eudicotyledons</taxon>
        <taxon>Gunneridae</taxon>
        <taxon>Pentapetalae</taxon>
        <taxon>rosids</taxon>
        <taxon>fabids</taxon>
        <taxon>Rosales</taxon>
        <taxon>Moraceae</taxon>
        <taxon>Ficeae</taxon>
        <taxon>Ficus</taxon>
    </lineage>
</organism>
<keyword evidence="2" id="KW-1133">Transmembrane helix</keyword>
<proteinExistence type="predicted"/>
<keyword evidence="4" id="KW-1185">Reference proteome</keyword>
<evidence type="ECO:0000313" key="4">
    <source>
        <dbReference type="Proteomes" id="UP001187192"/>
    </source>
</evidence>
<keyword evidence="2" id="KW-0812">Transmembrane</keyword>
<comment type="caution">
    <text evidence="3">The sequence shown here is derived from an EMBL/GenBank/DDBJ whole genome shotgun (WGS) entry which is preliminary data.</text>
</comment>
<reference evidence="3" key="1">
    <citation type="submission" date="2023-07" db="EMBL/GenBank/DDBJ databases">
        <title>draft genome sequence of fig (Ficus carica).</title>
        <authorList>
            <person name="Takahashi T."/>
            <person name="Nishimura K."/>
        </authorList>
    </citation>
    <scope>NUCLEOTIDE SEQUENCE</scope>
</reference>